<gene>
    <name evidence="22 23 24 25 26" type="primary">LOC116937492</name>
</gene>
<keyword evidence="8 18" id="KW-0472">Membrane</keyword>
<sequence>MACLSARLPRVSLCVLLLLNAAQAQIYAGSMLLLNASGQESGAFAVGVAALGGDFRASDSSAGAGGSAFTLVQSLCEQLSQGVFSLTAQTSGPAQTQTLLSFCRRLALPCLLVSPPSAPRNEGGHGEEEEVGVGGPVTPLSLAPDPGPALADLVSYYGWKDFVYLHDGDDPSTLSSLLSSPRGPWEVTVFHVGGLDGRSLRSLLDPLDPLDPLDQRHQRFLIACSNGGPLQELLKQIVAMGKHIRGYNYILSSLDFSTLDLTAFHRGGANVSGLQLLDFARPQLKELLQQWRKVKPLSMSSPDSYTLKSSSALVYDSLLVLRAALQRLPGASVGARDTTSPCLQSSWEHGNRLASSMREVVLEGASGPLGFDSAGKRSKFTLQVMEMSSQGPSKVGYWNPEERLVVTRSAEATPDPRKINTTLVITTIMDSPYFMMKPNHAVLRGNARYEGYVVDLAEELSRALGFSYVLSLVPDGRYGRREPGTRVWQGMIGEVLYGRADLAVAPLTITSERAAVVDFTKPFMTVGISAMLLGGEAALPGGSLSLLAPLGHDTWLCLLLALLGVGSVLFVLSRFSPYEGGGRGGGAVGGGGRPPATPSTKVAIGDSLWGAFNLLIQHGSHLTPRAWSVRVLSGAWSLFALLLVAAYTASLVALLLSTRAAPSAIASLDDLASQGALHYGTLDGGSTQNFFRESKFPVYQRMWSSMQSARPSPFVRSNAEGVARVRASGGRFAFLLESPTNEYISQRAPCDTRRVGRDINQRGYGIAMPRGSQLRRVGRDINQRGYGIAMPRGSQLRRVGRDINQRGYGIAMPRGSQLRSALDLAILKLNEGGVLQQIKQKWWYDKGECGHVLNTREGPQPLSLSAISSLFYLLLAGVALALFVGVLEKCVRPSPLLNAETEHGKQAGQALT</sequence>
<dbReference type="RefSeq" id="XP_032800500.1">
    <property type="nucleotide sequence ID" value="XM_032944609.1"/>
</dbReference>
<evidence type="ECO:0000256" key="8">
    <source>
        <dbReference type="ARBA" id="ARBA00023136"/>
    </source>
</evidence>
<evidence type="ECO:0000259" key="19">
    <source>
        <dbReference type="SMART" id="SM00079"/>
    </source>
</evidence>
<evidence type="ECO:0000256" key="16">
    <source>
        <dbReference type="PIRSR" id="PIRSR601508-2"/>
    </source>
</evidence>
<dbReference type="Proteomes" id="UP001318040">
    <property type="component" value="Unplaced"/>
</dbReference>
<proteinExistence type="inferred from homology"/>
<keyword evidence="1 18" id="KW-0813">Transport</keyword>
<evidence type="ECO:0000256" key="2">
    <source>
        <dbReference type="ARBA" id="ARBA00022475"/>
    </source>
</evidence>
<feature type="signal peptide" evidence="18">
    <location>
        <begin position="1"/>
        <end position="24"/>
    </location>
</feature>
<keyword evidence="17" id="KW-1015">Disulfide bond</keyword>
<dbReference type="GO" id="GO:0045211">
    <property type="term" value="C:postsynaptic membrane"/>
    <property type="evidence" value="ECO:0007669"/>
    <property type="project" value="UniProtKB-SubCell"/>
</dbReference>
<feature type="binding site" evidence="15">
    <location>
        <position position="513"/>
    </location>
    <ligand>
        <name>L-glutamate</name>
        <dbReference type="ChEBI" id="CHEBI:29985"/>
    </ligand>
</feature>
<feature type="site" description="Interaction with the cone snail toxin Con-ikot-ikot" evidence="16">
    <location>
        <position position="828"/>
    </location>
</feature>
<reference evidence="22 23" key="1">
    <citation type="submission" date="2025-04" db="UniProtKB">
        <authorList>
            <consortium name="RefSeq"/>
        </authorList>
    </citation>
    <scope>IDENTIFICATION</scope>
    <source>
        <tissue evidence="22 23">Sperm</tissue>
    </source>
</reference>
<keyword evidence="11 18" id="KW-0628">Postsynaptic cell membrane</keyword>
<feature type="binding site" evidence="15">
    <location>
        <position position="506"/>
    </location>
    <ligand>
        <name>L-glutamate</name>
        <dbReference type="ChEBI" id="CHEBI:29985"/>
    </ligand>
</feature>
<keyword evidence="6 18" id="KW-0770">Synapse</keyword>
<name>A0AAJ7SJI6_PETMA</name>
<dbReference type="SUPFAM" id="SSF53850">
    <property type="entry name" value="Periplasmic binding protein-like II"/>
    <property type="match status" value="2"/>
</dbReference>
<protein>
    <recommendedName>
        <fullName evidence="18">Glutamate receptor</fullName>
    </recommendedName>
</protein>
<dbReference type="SMART" id="SM00918">
    <property type="entry name" value="Lig_chan-Glu_bd"/>
    <property type="match status" value="1"/>
</dbReference>
<dbReference type="RefSeq" id="XP_032800499.1">
    <property type="nucleotide sequence ID" value="XM_032944608.1"/>
</dbReference>
<dbReference type="InterPro" id="IPR001320">
    <property type="entry name" value="Iontro_rcpt_C"/>
</dbReference>
<feature type="disulfide bond" evidence="17">
    <location>
        <begin position="76"/>
        <end position="342"/>
    </location>
</feature>
<feature type="chain" id="PRO_5044522499" description="Glutamate receptor" evidence="18">
    <location>
        <begin position="25"/>
        <end position="912"/>
    </location>
</feature>
<evidence type="ECO:0000313" key="24">
    <source>
        <dbReference type="RefSeq" id="XP_032800501.1"/>
    </source>
</evidence>
<comment type="similarity">
    <text evidence="18">Belongs to the glutamate-gated ion channel (TC 1.A.10.1) family.</text>
</comment>
<evidence type="ECO:0000313" key="21">
    <source>
        <dbReference type="Proteomes" id="UP001318040"/>
    </source>
</evidence>
<feature type="site" description="Interaction with the cone snail toxin Con-ikot-ikot" evidence="16">
    <location>
        <position position="692"/>
    </location>
</feature>
<feature type="transmembrane region" description="Helical" evidence="18">
    <location>
        <begin position="523"/>
        <end position="548"/>
    </location>
</feature>
<dbReference type="Gene3D" id="3.40.50.2300">
    <property type="match status" value="2"/>
</dbReference>
<dbReference type="SMART" id="SM00079">
    <property type="entry name" value="PBPe"/>
    <property type="match status" value="1"/>
</dbReference>
<dbReference type="RefSeq" id="XP_032800503.1">
    <property type="nucleotide sequence ID" value="XM_032944612.1"/>
</dbReference>
<evidence type="ECO:0000256" key="18">
    <source>
        <dbReference type="RuleBase" id="RU367118"/>
    </source>
</evidence>
<feature type="binding site" evidence="15">
    <location>
        <position position="687"/>
    </location>
    <ligand>
        <name>L-glutamate</name>
        <dbReference type="ChEBI" id="CHEBI:29985"/>
    </ligand>
</feature>
<feature type="site" description="Crucial to convey clamshell closure to channel opening" evidence="16">
    <location>
        <position position="665"/>
    </location>
</feature>
<feature type="binding site" evidence="15">
    <location>
        <position position="508"/>
    </location>
    <ligand>
        <name>L-glutamate</name>
        <dbReference type="ChEBI" id="CHEBI:29985"/>
    </ligand>
</feature>
<evidence type="ECO:0000256" key="1">
    <source>
        <dbReference type="ARBA" id="ARBA00022448"/>
    </source>
</evidence>
<keyword evidence="7 18" id="KW-0406">Ion transport</keyword>
<keyword evidence="21" id="KW-1185">Reference proteome</keyword>
<feature type="domain" description="Ionotropic glutamate receptor C-terminal" evidence="19">
    <location>
        <begin position="422"/>
        <end position="845"/>
    </location>
</feature>
<evidence type="ECO:0000256" key="3">
    <source>
        <dbReference type="ARBA" id="ARBA00022692"/>
    </source>
</evidence>
<evidence type="ECO:0000313" key="25">
    <source>
        <dbReference type="RefSeq" id="XP_032800502.1"/>
    </source>
</evidence>
<dbReference type="FunFam" id="1.10.287.70:FF:000143">
    <property type="entry name" value="Probable glutamate receptor"/>
    <property type="match status" value="1"/>
</dbReference>
<comment type="subcellular location">
    <subcellularLocation>
        <location evidence="14 18">Postsynaptic cell membrane</location>
        <topology evidence="14 18">Multi-pass membrane protein</topology>
    </subcellularLocation>
</comment>
<evidence type="ECO:0000256" key="11">
    <source>
        <dbReference type="ARBA" id="ARBA00023257"/>
    </source>
</evidence>
<dbReference type="InterPro" id="IPR001508">
    <property type="entry name" value="Iono_Glu_rcpt_met"/>
</dbReference>
<feature type="transmembrane region" description="Helical" evidence="18">
    <location>
        <begin position="635"/>
        <end position="656"/>
    </location>
</feature>
<dbReference type="RefSeq" id="XP_032800502.1">
    <property type="nucleotide sequence ID" value="XM_032944611.1"/>
</dbReference>
<organism evidence="21 25">
    <name type="scientific">Petromyzon marinus</name>
    <name type="common">Sea lamprey</name>
    <dbReference type="NCBI Taxonomy" id="7757"/>
    <lineage>
        <taxon>Eukaryota</taxon>
        <taxon>Metazoa</taxon>
        <taxon>Chordata</taxon>
        <taxon>Craniata</taxon>
        <taxon>Vertebrata</taxon>
        <taxon>Cyclostomata</taxon>
        <taxon>Hyperoartia</taxon>
        <taxon>Petromyzontiformes</taxon>
        <taxon>Petromyzontidae</taxon>
        <taxon>Petromyzon</taxon>
    </lineage>
</organism>
<dbReference type="PRINTS" id="PR00177">
    <property type="entry name" value="NMDARECEPTOR"/>
</dbReference>
<dbReference type="InterPro" id="IPR001828">
    <property type="entry name" value="ANF_lig-bd_rcpt"/>
</dbReference>
<dbReference type="PANTHER" id="PTHR18966">
    <property type="entry name" value="IONOTROPIC GLUTAMATE RECEPTOR"/>
    <property type="match status" value="1"/>
</dbReference>
<dbReference type="Pfam" id="PF00060">
    <property type="entry name" value="Lig_chan"/>
    <property type="match status" value="1"/>
</dbReference>
<comment type="function">
    <text evidence="18">Receptor for glutamate that functions as a ligand-gated ion channel in the central nervous system and plays an important role in excitatory synaptic transmission. L-glutamate acts as an excitatory neurotransmitter at many synapses in the central nervous system.</text>
</comment>
<dbReference type="FunFam" id="3.40.190.10:FF:000001">
    <property type="entry name" value="Glutamate receptor ionotropic, kainate 2"/>
    <property type="match status" value="1"/>
</dbReference>
<accession>A0AAJ7SJI6</accession>
<evidence type="ECO:0000256" key="5">
    <source>
        <dbReference type="ARBA" id="ARBA00022989"/>
    </source>
</evidence>
<feature type="binding site" evidence="15">
    <location>
        <position position="686"/>
    </location>
    <ligand>
        <name>L-glutamate</name>
        <dbReference type="ChEBI" id="CHEBI:29985"/>
    </ligand>
</feature>
<dbReference type="InterPro" id="IPR028082">
    <property type="entry name" value="Peripla_BP_I"/>
</dbReference>
<keyword evidence="9 18" id="KW-0675">Receptor</keyword>
<keyword evidence="2 18" id="KW-1003">Cell membrane</keyword>
<dbReference type="KEGG" id="pmrn:116937492"/>
<dbReference type="InterPro" id="IPR019594">
    <property type="entry name" value="Glu/Gly-bd"/>
</dbReference>
<evidence type="ECO:0000256" key="15">
    <source>
        <dbReference type="PIRSR" id="PIRSR601508-1"/>
    </source>
</evidence>
<feature type="site" description="Interaction with the cone snail toxin Con-ikot-ikot" evidence="16">
    <location>
        <position position="481"/>
    </location>
</feature>
<dbReference type="InterPro" id="IPR015683">
    <property type="entry name" value="Ionotropic_Glu_rcpt"/>
</dbReference>
<dbReference type="Gene3D" id="3.40.190.10">
    <property type="entry name" value="Periplasmic binding protein-like II"/>
    <property type="match status" value="2"/>
</dbReference>
<keyword evidence="3 18" id="KW-0812">Transmembrane</keyword>
<dbReference type="Pfam" id="PF01094">
    <property type="entry name" value="ANF_receptor"/>
    <property type="match status" value="1"/>
</dbReference>
<feature type="transmembrane region" description="Helical" evidence="18">
    <location>
        <begin position="870"/>
        <end position="887"/>
    </location>
</feature>
<evidence type="ECO:0000256" key="6">
    <source>
        <dbReference type="ARBA" id="ARBA00023018"/>
    </source>
</evidence>
<evidence type="ECO:0000256" key="14">
    <source>
        <dbReference type="ARBA" id="ARBA00034104"/>
    </source>
</evidence>
<evidence type="ECO:0000313" key="23">
    <source>
        <dbReference type="RefSeq" id="XP_032800500.1"/>
    </source>
</evidence>
<keyword evidence="13 18" id="KW-0407">Ion channel</keyword>
<dbReference type="SUPFAM" id="SSF53822">
    <property type="entry name" value="Periplasmic binding protein-like I"/>
    <property type="match status" value="1"/>
</dbReference>
<feature type="binding site" evidence="15">
    <location>
        <position position="737"/>
    </location>
    <ligand>
        <name>L-glutamate</name>
        <dbReference type="ChEBI" id="CHEBI:29985"/>
    </ligand>
</feature>
<keyword evidence="10" id="KW-0325">Glycoprotein</keyword>
<dbReference type="GO" id="GO:0007166">
    <property type="term" value="P:cell surface receptor signaling pathway"/>
    <property type="evidence" value="ECO:0007669"/>
    <property type="project" value="UniProtKB-ARBA"/>
</dbReference>
<evidence type="ECO:0000256" key="12">
    <source>
        <dbReference type="ARBA" id="ARBA00023286"/>
    </source>
</evidence>
<evidence type="ECO:0000256" key="13">
    <source>
        <dbReference type="ARBA" id="ARBA00023303"/>
    </source>
</evidence>
<dbReference type="FunFam" id="3.40.190.10:FF:000060">
    <property type="entry name" value="Glutamate receptor ionotropic, kainate 1"/>
    <property type="match status" value="1"/>
</dbReference>
<keyword evidence="5 18" id="KW-1133">Transmembrane helix</keyword>
<dbReference type="Gene3D" id="1.10.287.70">
    <property type="match status" value="1"/>
</dbReference>
<feature type="transmembrane region" description="Helical" evidence="18">
    <location>
        <begin position="555"/>
        <end position="575"/>
    </location>
</feature>
<dbReference type="GO" id="GO:0022824">
    <property type="term" value="F:transmitter-gated monoatomic ion channel activity"/>
    <property type="evidence" value="ECO:0007669"/>
    <property type="project" value="UniProtKB-ARBA"/>
</dbReference>
<keyword evidence="12 18" id="KW-1071">Ligand-gated ion channel</keyword>
<evidence type="ECO:0000313" key="22">
    <source>
        <dbReference type="RefSeq" id="XP_032800499.1"/>
    </source>
</evidence>
<evidence type="ECO:0000256" key="7">
    <source>
        <dbReference type="ARBA" id="ARBA00023065"/>
    </source>
</evidence>
<feature type="domain" description="Ionotropic glutamate receptor L-glutamate and glycine-binding" evidence="20">
    <location>
        <begin position="432"/>
        <end position="497"/>
    </location>
</feature>
<evidence type="ECO:0000256" key="10">
    <source>
        <dbReference type="ARBA" id="ARBA00023180"/>
    </source>
</evidence>
<keyword evidence="4 18" id="KW-0732">Signal</keyword>
<dbReference type="Pfam" id="PF10613">
    <property type="entry name" value="Lig_chan-Glu_bd"/>
    <property type="match status" value="1"/>
</dbReference>
<evidence type="ECO:0000256" key="17">
    <source>
        <dbReference type="PIRSR" id="PIRSR601508-3"/>
    </source>
</evidence>
<evidence type="ECO:0000256" key="4">
    <source>
        <dbReference type="ARBA" id="ARBA00022729"/>
    </source>
</evidence>
<evidence type="ECO:0000259" key="20">
    <source>
        <dbReference type="SMART" id="SM00918"/>
    </source>
</evidence>
<evidence type="ECO:0000256" key="9">
    <source>
        <dbReference type="ARBA" id="ARBA00023170"/>
    </source>
</evidence>
<dbReference type="AlphaFoldDB" id="A0AAJ7SJI6"/>
<evidence type="ECO:0000313" key="26">
    <source>
        <dbReference type="RefSeq" id="XP_032800503.1"/>
    </source>
</evidence>
<dbReference type="RefSeq" id="XP_032800501.1">
    <property type="nucleotide sequence ID" value="XM_032944610.1"/>
</dbReference>
<feature type="disulfide bond" evidence="17">
    <location>
        <begin position="750"/>
        <end position="849"/>
    </location>
</feature>